<dbReference type="EMBL" id="VIKR01000003">
    <property type="protein sequence ID" value="TQV73781.1"/>
    <property type="molecule type" value="Genomic_DNA"/>
</dbReference>
<dbReference type="EC" id="2.7.7.9" evidence="2"/>
<dbReference type="GO" id="GO:0003983">
    <property type="term" value="F:UTP:glucose-1-phosphate uridylyltransferase activity"/>
    <property type="evidence" value="ECO:0007669"/>
    <property type="project" value="UniProtKB-EC"/>
</dbReference>
<evidence type="ECO:0000256" key="2">
    <source>
        <dbReference type="ARBA" id="ARBA00012415"/>
    </source>
</evidence>
<evidence type="ECO:0000256" key="9">
    <source>
        <dbReference type="ARBA" id="ARBA00037294"/>
    </source>
</evidence>
<dbReference type="CDD" id="cd02541">
    <property type="entry name" value="UGPase_prokaryotic"/>
    <property type="match status" value="1"/>
</dbReference>
<organism evidence="12 13">
    <name type="scientific">Aliikangiella marina</name>
    <dbReference type="NCBI Taxonomy" id="1712262"/>
    <lineage>
        <taxon>Bacteria</taxon>
        <taxon>Pseudomonadati</taxon>
        <taxon>Pseudomonadota</taxon>
        <taxon>Gammaproteobacteria</taxon>
        <taxon>Oceanospirillales</taxon>
        <taxon>Pleioneaceae</taxon>
        <taxon>Aliikangiella</taxon>
    </lineage>
</organism>
<dbReference type="PANTHER" id="PTHR43197:SF1">
    <property type="entry name" value="UTP--GLUCOSE-1-PHOSPHATE URIDYLYLTRANSFERASE"/>
    <property type="match status" value="1"/>
</dbReference>
<name>A0A545T983_9GAMM</name>
<sequence length="312" mass="34660">MIKTAVIPVAGMGTRMLPATKSIPKEMLPLADKPLVHFIVQECVDAGIEHIVFVSHPSKTALENYFHRNFELEAKLESGKRQKTLRVVSGGDWENIQITFTFQNQPLGLGHAVFCAREVLADEPFAVILPDVLLPSSQKESSSNILAEMIYRNQATGASQILVEPVDQESVEKYGVIAGEFLGDENSQSILMSDIVEKPNKNEAPSNLAVVGRYVFNHSIWKHLARTEPGVGGEIQLTDAIKTLIKAESVQGFKMLGSSSDCGNKLGYYKAFFRQVIAQDNFDTSEFYAWVRTFIESQSQSRPNRKQLKLAI</sequence>
<keyword evidence="5 12" id="KW-0548">Nucleotidyltransferase</keyword>
<comment type="similarity">
    <text evidence="1">Belongs to the UDPGP type 2 family.</text>
</comment>
<comment type="function">
    <text evidence="9">May play a role in stationary phase survival.</text>
</comment>
<evidence type="ECO:0000256" key="1">
    <source>
        <dbReference type="ARBA" id="ARBA00006890"/>
    </source>
</evidence>
<dbReference type="Proteomes" id="UP000317839">
    <property type="component" value="Unassembled WGS sequence"/>
</dbReference>
<dbReference type="Pfam" id="PF00483">
    <property type="entry name" value="NTP_transferase"/>
    <property type="match status" value="1"/>
</dbReference>
<proteinExistence type="inferred from homology"/>
<protein>
    <recommendedName>
        <fullName evidence="3">UTP--glucose-1-phosphate uridylyltransferase</fullName>
        <ecNumber evidence="2">2.7.7.9</ecNumber>
    </recommendedName>
    <alternativeName>
        <fullName evidence="6">Alpha-D-glucosyl-1-phosphate uridylyltransferase</fullName>
    </alternativeName>
    <alternativeName>
        <fullName evidence="7">UDP-glucose pyrophosphorylase</fullName>
    </alternativeName>
    <alternativeName>
        <fullName evidence="8">Uridine diphosphoglucose pyrophosphorylase</fullName>
    </alternativeName>
</protein>
<evidence type="ECO:0000256" key="10">
    <source>
        <dbReference type="ARBA" id="ARBA00048128"/>
    </source>
</evidence>
<keyword evidence="13" id="KW-1185">Reference proteome</keyword>
<evidence type="ECO:0000256" key="5">
    <source>
        <dbReference type="ARBA" id="ARBA00022695"/>
    </source>
</evidence>
<evidence type="ECO:0000313" key="12">
    <source>
        <dbReference type="EMBL" id="TQV73781.1"/>
    </source>
</evidence>
<evidence type="ECO:0000313" key="13">
    <source>
        <dbReference type="Proteomes" id="UP000317839"/>
    </source>
</evidence>
<dbReference type="GO" id="GO:0006011">
    <property type="term" value="P:UDP-alpha-D-glucose metabolic process"/>
    <property type="evidence" value="ECO:0007669"/>
    <property type="project" value="InterPro"/>
</dbReference>
<evidence type="ECO:0000259" key="11">
    <source>
        <dbReference type="Pfam" id="PF00483"/>
    </source>
</evidence>
<evidence type="ECO:0000256" key="6">
    <source>
        <dbReference type="ARBA" id="ARBA00031455"/>
    </source>
</evidence>
<dbReference type="InterPro" id="IPR005835">
    <property type="entry name" value="NTP_transferase_dom"/>
</dbReference>
<dbReference type="SUPFAM" id="SSF53448">
    <property type="entry name" value="Nucleotide-diphospho-sugar transferases"/>
    <property type="match status" value="1"/>
</dbReference>
<dbReference type="RefSeq" id="WP_142942489.1">
    <property type="nucleotide sequence ID" value="NZ_VIKR01000003.1"/>
</dbReference>
<evidence type="ECO:0000256" key="3">
    <source>
        <dbReference type="ARBA" id="ARBA00019048"/>
    </source>
</evidence>
<comment type="caution">
    <text evidence="12">The sequence shown here is derived from an EMBL/GenBank/DDBJ whole genome shotgun (WGS) entry which is preliminary data.</text>
</comment>
<evidence type="ECO:0000256" key="7">
    <source>
        <dbReference type="ARBA" id="ARBA00031959"/>
    </source>
</evidence>
<dbReference type="Gene3D" id="3.90.550.10">
    <property type="entry name" value="Spore Coat Polysaccharide Biosynthesis Protein SpsA, Chain A"/>
    <property type="match status" value="1"/>
</dbReference>
<evidence type="ECO:0000256" key="8">
    <source>
        <dbReference type="ARBA" id="ARBA00032341"/>
    </source>
</evidence>
<accession>A0A545T983</accession>
<feature type="domain" description="Nucleotidyl transferase" evidence="11">
    <location>
        <begin position="5"/>
        <end position="272"/>
    </location>
</feature>
<reference evidence="12 13" key="1">
    <citation type="submission" date="2019-06" db="EMBL/GenBank/DDBJ databases">
        <title>Draft genome of Aliikangiella marina GYP-15.</title>
        <authorList>
            <person name="Wang G."/>
        </authorList>
    </citation>
    <scope>NUCLEOTIDE SEQUENCE [LARGE SCALE GENOMIC DNA]</scope>
    <source>
        <strain evidence="12 13">GYP-15</strain>
    </source>
</reference>
<gene>
    <name evidence="12" type="ORF">FLL45_13000</name>
</gene>
<dbReference type="InterPro" id="IPR005771">
    <property type="entry name" value="GalU_uridylyltTrfase_bac/arc"/>
</dbReference>
<dbReference type="PANTHER" id="PTHR43197">
    <property type="entry name" value="UTP--GLUCOSE-1-PHOSPHATE URIDYLYLTRANSFERASE"/>
    <property type="match status" value="1"/>
</dbReference>
<comment type="catalytic activity">
    <reaction evidence="10">
        <text>alpha-D-glucose 1-phosphate + UTP + H(+) = UDP-alpha-D-glucose + diphosphate</text>
        <dbReference type="Rhea" id="RHEA:19889"/>
        <dbReference type="ChEBI" id="CHEBI:15378"/>
        <dbReference type="ChEBI" id="CHEBI:33019"/>
        <dbReference type="ChEBI" id="CHEBI:46398"/>
        <dbReference type="ChEBI" id="CHEBI:58601"/>
        <dbReference type="ChEBI" id="CHEBI:58885"/>
        <dbReference type="EC" id="2.7.7.9"/>
    </reaction>
</comment>
<evidence type="ECO:0000256" key="4">
    <source>
        <dbReference type="ARBA" id="ARBA00022679"/>
    </source>
</evidence>
<dbReference type="AlphaFoldDB" id="A0A545T983"/>
<dbReference type="OrthoDB" id="9803306at2"/>
<keyword evidence="4 12" id="KW-0808">Transferase</keyword>
<dbReference type="InterPro" id="IPR029044">
    <property type="entry name" value="Nucleotide-diphossugar_trans"/>
</dbReference>